<feature type="domain" description="CobW/HypB/UreG nucleotide-binding" evidence="2">
    <location>
        <begin position="6"/>
        <end position="176"/>
    </location>
</feature>
<proteinExistence type="predicted"/>
<dbReference type="PANTHER" id="PTHR13748">
    <property type="entry name" value="COBW-RELATED"/>
    <property type="match status" value="1"/>
</dbReference>
<feature type="region of interest" description="Disordered" evidence="1">
    <location>
        <begin position="240"/>
        <end position="278"/>
    </location>
</feature>
<name>A0A250X0K1_9CHLO</name>
<dbReference type="InterPro" id="IPR027417">
    <property type="entry name" value="P-loop_NTPase"/>
</dbReference>
<dbReference type="InterPro" id="IPR003495">
    <property type="entry name" value="CobW/HypB/UreG_nucleotide-bd"/>
</dbReference>
<dbReference type="OrthoDB" id="272672at2759"/>
<dbReference type="PANTHER" id="PTHR13748:SF46">
    <property type="entry name" value="ZINC CHAPERONE YEIR"/>
    <property type="match status" value="1"/>
</dbReference>
<evidence type="ECO:0000313" key="3">
    <source>
        <dbReference type="EMBL" id="GAX76597.1"/>
    </source>
</evidence>
<evidence type="ECO:0000259" key="2">
    <source>
        <dbReference type="Pfam" id="PF02492"/>
    </source>
</evidence>
<evidence type="ECO:0000313" key="4">
    <source>
        <dbReference type="Proteomes" id="UP000232323"/>
    </source>
</evidence>
<dbReference type="InterPro" id="IPR051316">
    <property type="entry name" value="Zinc-reg_GTPase_activator"/>
</dbReference>
<keyword evidence="4" id="KW-1185">Reference proteome</keyword>
<dbReference type="EMBL" id="BEGY01000018">
    <property type="protein sequence ID" value="GAX76597.1"/>
    <property type="molecule type" value="Genomic_DNA"/>
</dbReference>
<organism evidence="3 4">
    <name type="scientific">Chlamydomonas eustigma</name>
    <dbReference type="NCBI Taxonomy" id="1157962"/>
    <lineage>
        <taxon>Eukaryota</taxon>
        <taxon>Viridiplantae</taxon>
        <taxon>Chlorophyta</taxon>
        <taxon>core chlorophytes</taxon>
        <taxon>Chlorophyceae</taxon>
        <taxon>CS clade</taxon>
        <taxon>Chlamydomonadales</taxon>
        <taxon>Chlamydomonadaceae</taxon>
        <taxon>Chlamydomonas</taxon>
    </lineage>
</organism>
<accession>A0A250X0K1</accession>
<gene>
    <name evidence="3" type="ORF">CEUSTIGMA_g4043.t1</name>
</gene>
<dbReference type="Proteomes" id="UP000232323">
    <property type="component" value="Unassembled WGS sequence"/>
</dbReference>
<dbReference type="Gene3D" id="3.40.50.300">
    <property type="entry name" value="P-loop containing nucleotide triphosphate hydrolases"/>
    <property type="match status" value="1"/>
</dbReference>
<dbReference type="AlphaFoldDB" id="A0A250X0K1"/>
<sequence>MKLPIPVNIITGGLGSGKTTTISYLLRLKITFAPTERWAILVNEFGALGIDGSLLDAASSKFSSEGSVVVKELAGGCLCCTLSGPLGVAIAQLVRNSKPDRLIIEPSGLGHPAGLLDTLRSEHLQTALTVQAILCLVDVRLIGVPEFGSNQAYQDQMNVADIIIGTKCDMASSEQIEDFMVFSAELYPPKLKVLTTSHGQIEPDLLNEERTPTFQPMFSQAHASRHNQLRGVGFRVLPESLKPPRLNGPDAQTIPSTMGHSGVSDAADVSGPSISSADACEGELSPTSLITPPYSIQVAGGSGGWPARHISNSSPHHLAVGWLFPPDIVFKREALLEVVATLLPVVSRVKGVFRVGKEWCSLQYDEDGGSKIAKLEFIAYRKDSRLEIILPSNFMRAPEKKVDAEEDEGLRHQQQSTKWTELLVALLFQQQWDLIEGLIMEKLAVKK</sequence>
<evidence type="ECO:0000256" key="1">
    <source>
        <dbReference type="SAM" id="MobiDB-lite"/>
    </source>
</evidence>
<reference evidence="3 4" key="1">
    <citation type="submission" date="2017-08" db="EMBL/GenBank/DDBJ databases">
        <title>Acidophilic green algal genome provides insights into adaptation to an acidic environment.</title>
        <authorList>
            <person name="Hirooka S."/>
            <person name="Hirose Y."/>
            <person name="Kanesaki Y."/>
            <person name="Higuchi S."/>
            <person name="Fujiwara T."/>
            <person name="Onuma R."/>
            <person name="Era A."/>
            <person name="Ohbayashi R."/>
            <person name="Uzuka A."/>
            <person name="Nozaki H."/>
            <person name="Yoshikawa H."/>
            <person name="Miyagishima S.Y."/>
        </authorList>
    </citation>
    <scope>NUCLEOTIDE SEQUENCE [LARGE SCALE GENOMIC DNA]</scope>
    <source>
        <strain evidence="3 4">NIES-2499</strain>
    </source>
</reference>
<dbReference type="CDD" id="cd03112">
    <property type="entry name" value="CobW-like"/>
    <property type="match status" value="1"/>
</dbReference>
<dbReference type="GO" id="GO:0005737">
    <property type="term" value="C:cytoplasm"/>
    <property type="evidence" value="ECO:0007669"/>
    <property type="project" value="TreeGrafter"/>
</dbReference>
<dbReference type="SUPFAM" id="SSF52540">
    <property type="entry name" value="P-loop containing nucleoside triphosphate hydrolases"/>
    <property type="match status" value="1"/>
</dbReference>
<dbReference type="Pfam" id="PF02492">
    <property type="entry name" value="cobW"/>
    <property type="match status" value="1"/>
</dbReference>
<comment type="caution">
    <text evidence="3">The sequence shown here is derived from an EMBL/GenBank/DDBJ whole genome shotgun (WGS) entry which is preliminary data.</text>
</comment>
<protein>
    <recommendedName>
        <fullName evidence="2">CobW/HypB/UreG nucleotide-binding domain-containing protein</fullName>
    </recommendedName>
</protein>